<gene>
    <name evidence="3" type="primary">LOC107522903</name>
</gene>
<feature type="compositionally biased region" description="Pro residues" evidence="1">
    <location>
        <begin position="185"/>
        <end position="196"/>
    </location>
</feature>
<evidence type="ECO:0000313" key="3">
    <source>
        <dbReference type="RefSeq" id="XP_016046857.2"/>
    </source>
</evidence>
<evidence type="ECO:0000256" key="1">
    <source>
        <dbReference type="SAM" id="MobiDB-lite"/>
    </source>
</evidence>
<proteinExistence type="predicted"/>
<organism evidence="2 3">
    <name type="scientific">Erinaceus europaeus</name>
    <name type="common">Western European hedgehog</name>
    <dbReference type="NCBI Taxonomy" id="9365"/>
    <lineage>
        <taxon>Eukaryota</taxon>
        <taxon>Metazoa</taxon>
        <taxon>Chordata</taxon>
        <taxon>Craniata</taxon>
        <taxon>Vertebrata</taxon>
        <taxon>Euteleostomi</taxon>
        <taxon>Mammalia</taxon>
        <taxon>Eutheria</taxon>
        <taxon>Laurasiatheria</taxon>
        <taxon>Eulipotyphla</taxon>
        <taxon>Erinaceidae</taxon>
        <taxon>Erinaceinae</taxon>
        <taxon>Erinaceus</taxon>
    </lineage>
</organism>
<feature type="region of interest" description="Disordered" evidence="1">
    <location>
        <begin position="1"/>
        <end position="247"/>
    </location>
</feature>
<feature type="compositionally biased region" description="Basic and acidic residues" evidence="1">
    <location>
        <begin position="209"/>
        <end position="226"/>
    </location>
</feature>
<name>A0A1S3WKQ0_ERIEU</name>
<keyword evidence="2" id="KW-1185">Reference proteome</keyword>
<accession>A0A1S3WKQ0</accession>
<reference evidence="3" key="2">
    <citation type="submission" date="2025-08" db="UniProtKB">
        <authorList>
            <consortium name="RefSeq"/>
        </authorList>
    </citation>
    <scope>IDENTIFICATION</scope>
</reference>
<evidence type="ECO:0000313" key="2">
    <source>
        <dbReference type="Proteomes" id="UP001652624"/>
    </source>
</evidence>
<dbReference type="Proteomes" id="UP001652624">
    <property type="component" value="Chromosome 1"/>
</dbReference>
<protein>
    <submittedName>
        <fullName evidence="3">Basic proline-rich protein-like</fullName>
    </submittedName>
</protein>
<dbReference type="InParanoid" id="A0A1S3WKQ0"/>
<reference evidence="2" key="1">
    <citation type="submission" date="2025-05" db="UniProtKB">
        <authorList>
            <consortium name="RefSeq"/>
        </authorList>
    </citation>
    <scope>NUCLEOTIDE SEQUENCE [LARGE SCALE GENOMIC DNA]</scope>
</reference>
<dbReference type="GeneID" id="107522903"/>
<feature type="compositionally biased region" description="Basic and acidic residues" evidence="1">
    <location>
        <begin position="101"/>
        <end position="113"/>
    </location>
</feature>
<dbReference type="AlphaFoldDB" id="A0A1S3WKQ0"/>
<dbReference type="RefSeq" id="XP_016046857.2">
    <property type="nucleotide sequence ID" value="XM_016191371.2"/>
</dbReference>
<sequence length="303" mass="31642">MTDPQVHGPPPSAHSAGALSTPLPLRPLFPQPRGGARPPGTWDLSAGGPSARPPPRAPGEGREGKIGIGARQYPPTGLSLPRREAEGGAGAPGLKPSAEPSESRSRRPEKGEPGRGGCSPTVSPATPPPANLAQQRPGALPLGLTKSERQAVWRGQSRGAHGLPAAGPQRLAADHWERRPRCRPRPAPPAGAPPPFGRWTAFGTWKTQRIAESEPQRGEGRGDPASRTDSPAQPRRGSSPAPARLGRSKFTFRACWQDLQIQDLGPPAVLGLETVSDSPRIVGRISAPLRCPGGGPRVLGNSC</sequence>